<keyword evidence="2" id="KW-0285">Flavoprotein</keyword>
<gene>
    <name evidence="7" type="ORF">C798_19645</name>
</gene>
<evidence type="ECO:0000313" key="7">
    <source>
        <dbReference type="EMBL" id="QJQ02371.1"/>
    </source>
</evidence>
<name>A0A6M3ZVH3_9BURK</name>
<evidence type="ECO:0000256" key="4">
    <source>
        <dbReference type="ARBA" id="ARBA00022857"/>
    </source>
</evidence>
<dbReference type="PANTHER" id="PTHR43303">
    <property type="entry name" value="NADPH DEHYDROGENASE C23G7.10C-RELATED"/>
    <property type="match status" value="1"/>
</dbReference>
<evidence type="ECO:0000313" key="8">
    <source>
        <dbReference type="Proteomes" id="UP000501648"/>
    </source>
</evidence>
<organism evidence="7 8">
    <name type="scientific">Herbaspirillum rubrisubalbicans Os34</name>
    <dbReference type="NCBI Taxonomy" id="1235827"/>
    <lineage>
        <taxon>Bacteria</taxon>
        <taxon>Pseudomonadati</taxon>
        <taxon>Pseudomonadota</taxon>
        <taxon>Betaproteobacteria</taxon>
        <taxon>Burkholderiales</taxon>
        <taxon>Oxalobacteraceae</taxon>
        <taxon>Herbaspirillum</taxon>
    </lineage>
</organism>
<protein>
    <submittedName>
        <fullName evidence="7">NADH:flavin oxidoreductase/NADH oxidase</fullName>
    </submittedName>
</protein>
<dbReference type="PANTHER" id="PTHR43303:SF4">
    <property type="entry name" value="NADPH DEHYDROGENASE C23G7.10C-RELATED"/>
    <property type="match status" value="1"/>
</dbReference>
<proteinExistence type="predicted"/>
<comment type="cofactor">
    <cofactor evidence="1">
        <name>FMN</name>
        <dbReference type="ChEBI" id="CHEBI:58210"/>
    </cofactor>
</comment>
<dbReference type="EMBL" id="CP008956">
    <property type="protein sequence ID" value="QJQ02371.1"/>
    <property type="molecule type" value="Genomic_DNA"/>
</dbReference>
<feature type="domain" description="NADH:flavin oxidoreductase/NADH oxidase N-terminal" evidence="6">
    <location>
        <begin position="4"/>
        <end position="343"/>
    </location>
</feature>
<dbReference type="SUPFAM" id="SSF51395">
    <property type="entry name" value="FMN-linked oxidoreductases"/>
    <property type="match status" value="1"/>
</dbReference>
<dbReference type="GO" id="GO:0010181">
    <property type="term" value="F:FMN binding"/>
    <property type="evidence" value="ECO:0007669"/>
    <property type="project" value="InterPro"/>
</dbReference>
<dbReference type="InterPro" id="IPR044152">
    <property type="entry name" value="YqjM-like"/>
</dbReference>
<sequence>MSSQLFSPLTLRGLTLPNRIAVSPMCQYSATDGLANDWHLVHLGSRAVGGAGLVLAEATAVLPEGRISSADLGIWKDEHIAPLRRITRFIEQQGAVPGVQLAHAGRKASVLRPWVGPAASVPPADGGWVPQAPSALAFDTTYTQPTALTLQDIAGLVQAFAKAAQRALAAGFKVIELHGAHGYLGHQFLSPLSNKRDDQYGGSFENRIRFLLETVRATRAVWPDELPLLVRLSATDWAEGGWTPEETVALSIRLRELGVDLVDVSTGGNLPAAAIPVGPGYQTGFAAQVKAQAGIATGTVGMITDAIQAEHVLRTGQADLVLLARELLRDPYWPMHAAQQLRHEMAWPPQYVRAASSKTPLRPEVDYGASPA</sequence>
<keyword evidence="3" id="KW-0288">FMN</keyword>
<keyword evidence="4" id="KW-0521">NADP</keyword>
<dbReference type="GO" id="GO:0050661">
    <property type="term" value="F:NADP binding"/>
    <property type="evidence" value="ECO:0007669"/>
    <property type="project" value="InterPro"/>
</dbReference>
<dbReference type="InterPro" id="IPR001155">
    <property type="entry name" value="OxRdtase_FMN_N"/>
</dbReference>
<evidence type="ECO:0000259" key="6">
    <source>
        <dbReference type="Pfam" id="PF00724"/>
    </source>
</evidence>
<dbReference type="Proteomes" id="UP000501648">
    <property type="component" value="Chromosome"/>
</dbReference>
<dbReference type="CDD" id="cd02932">
    <property type="entry name" value="OYE_YqiM_FMN"/>
    <property type="match status" value="1"/>
</dbReference>
<dbReference type="AlphaFoldDB" id="A0A6M3ZVH3"/>
<evidence type="ECO:0000256" key="3">
    <source>
        <dbReference type="ARBA" id="ARBA00022643"/>
    </source>
</evidence>
<keyword evidence="5" id="KW-0560">Oxidoreductase</keyword>
<evidence type="ECO:0000256" key="5">
    <source>
        <dbReference type="ARBA" id="ARBA00023002"/>
    </source>
</evidence>
<dbReference type="GO" id="GO:0003959">
    <property type="term" value="F:NADPH dehydrogenase activity"/>
    <property type="evidence" value="ECO:0007669"/>
    <property type="project" value="InterPro"/>
</dbReference>
<dbReference type="InterPro" id="IPR013785">
    <property type="entry name" value="Aldolase_TIM"/>
</dbReference>
<dbReference type="Gene3D" id="3.20.20.70">
    <property type="entry name" value="Aldolase class I"/>
    <property type="match status" value="1"/>
</dbReference>
<evidence type="ECO:0000256" key="1">
    <source>
        <dbReference type="ARBA" id="ARBA00001917"/>
    </source>
</evidence>
<dbReference type="RefSeq" id="WP_017453970.1">
    <property type="nucleotide sequence ID" value="NZ_CP008956.1"/>
</dbReference>
<dbReference type="Pfam" id="PF00724">
    <property type="entry name" value="Oxidored_FMN"/>
    <property type="match status" value="1"/>
</dbReference>
<reference evidence="7 8" key="1">
    <citation type="journal article" date="2012" name="J. Bacteriol.">
        <title>Genome sequence of the pathogenic Herbaspirillum seropedicae strain Os34, isolated from rice roots.</title>
        <authorList>
            <person name="Ye W."/>
            <person name="Ye S."/>
            <person name="Liu J."/>
            <person name="Chang S."/>
            <person name="Chen M."/>
            <person name="Zhu B."/>
            <person name="Guo L."/>
            <person name="An Q."/>
        </authorList>
    </citation>
    <scope>NUCLEOTIDE SEQUENCE [LARGE SCALE GENOMIC DNA]</scope>
    <source>
        <strain evidence="7 8">Os34</strain>
    </source>
</reference>
<evidence type="ECO:0000256" key="2">
    <source>
        <dbReference type="ARBA" id="ARBA00022630"/>
    </source>
</evidence>
<accession>A0A6M3ZVH3</accession>